<protein>
    <submittedName>
        <fullName evidence="2">Uncharacterized protein</fullName>
    </submittedName>
</protein>
<name>A0AA37F2N3_9ACTN</name>
<evidence type="ECO:0000313" key="3">
    <source>
        <dbReference type="Proteomes" id="UP000627984"/>
    </source>
</evidence>
<organism evidence="2 3">
    <name type="scientific">Planomonospora parontospora</name>
    <dbReference type="NCBI Taxonomy" id="58119"/>
    <lineage>
        <taxon>Bacteria</taxon>
        <taxon>Bacillati</taxon>
        <taxon>Actinomycetota</taxon>
        <taxon>Actinomycetes</taxon>
        <taxon>Streptosporangiales</taxon>
        <taxon>Streptosporangiaceae</taxon>
        <taxon>Planomonospora</taxon>
    </lineage>
</organism>
<evidence type="ECO:0000313" key="2">
    <source>
        <dbReference type="EMBL" id="GGK50156.1"/>
    </source>
</evidence>
<gene>
    <name evidence="2" type="ORF">GCM10010126_07120</name>
</gene>
<dbReference type="AlphaFoldDB" id="A0AA37F2N3"/>
<dbReference type="Proteomes" id="UP000627984">
    <property type="component" value="Unassembled WGS sequence"/>
</dbReference>
<sequence>MKEPLRIFAPSGMKSHYRGNPHMSQRLRLRDPAVHAGGGASSCPAAGQGMLEKRRVFLGRTIPAAPGVPPLP</sequence>
<reference evidence="2" key="1">
    <citation type="journal article" date="2014" name="Int. J. Syst. Evol. Microbiol.">
        <title>Complete genome sequence of Corynebacterium casei LMG S-19264T (=DSM 44701T), isolated from a smear-ripened cheese.</title>
        <authorList>
            <consortium name="US DOE Joint Genome Institute (JGI-PGF)"/>
            <person name="Walter F."/>
            <person name="Albersmeier A."/>
            <person name="Kalinowski J."/>
            <person name="Ruckert C."/>
        </authorList>
    </citation>
    <scope>NUCLEOTIDE SEQUENCE</scope>
    <source>
        <strain evidence="2">JCM 3093</strain>
    </source>
</reference>
<dbReference type="EMBL" id="BMQD01000002">
    <property type="protein sequence ID" value="GGK50156.1"/>
    <property type="molecule type" value="Genomic_DNA"/>
</dbReference>
<feature type="region of interest" description="Disordered" evidence="1">
    <location>
        <begin position="1"/>
        <end position="20"/>
    </location>
</feature>
<evidence type="ECO:0000256" key="1">
    <source>
        <dbReference type="SAM" id="MobiDB-lite"/>
    </source>
</evidence>
<reference evidence="2" key="2">
    <citation type="submission" date="2022-09" db="EMBL/GenBank/DDBJ databases">
        <authorList>
            <person name="Sun Q."/>
            <person name="Ohkuma M."/>
        </authorList>
    </citation>
    <scope>NUCLEOTIDE SEQUENCE</scope>
    <source>
        <strain evidence="2">JCM 3093</strain>
    </source>
</reference>
<comment type="caution">
    <text evidence="2">The sequence shown here is derived from an EMBL/GenBank/DDBJ whole genome shotgun (WGS) entry which is preliminary data.</text>
</comment>
<accession>A0AA37F2N3</accession>
<proteinExistence type="predicted"/>